<reference evidence="1 2" key="1">
    <citation type="journal article" date="2010" name="Int. J. Syst. Evol. Microbiol.">
        <title>Bacillus horneckiae sp. nov., isolated from a spacecraft-assembly clean room.</title>
        <authorList>
            <person name="Vaishampayan P."/>
            <person name="Probst A."/>
            <person name="Krishnamurthi S."/>
            <person name="Ghosh S."/>
            <person name="Osman S."/>
            <person name="McDowall A."/>
            <person name="Ruckmani A."/>
            <person name="Mayilraj S."/>
            <person name="Venkateswaran K."/>
        </authorList>
    </citation>
    <scope>NUCLEOTIDE SEQUENCE [LARGE SCALE GENOMIC DNA]</scope>
    <source>
        <strain evidence="2">1PO1SC</strain>
    </source>
</reference>
<keyword evidence="2" id="KW-1185">Reference proteome</keyword>
<proteinExistence type="predicted"/>
<protein>
    <recommendedName>
        <fullName evidence="3">Lipoprotein</fullName>
    </recommendedName>
</protein>
<dbReference type="EMBL" id="PISD01000009">
    <property type="protein sequence ID" value="PKG30004.1"/>
    <property type="molecule type" value="Genomic_DNA"/>
</dbReference>
<evidence type="ECO:0008006" key="3">
    <source>
        <dbReference type="Google" id="ProtNLM"/>
    </source>
</evidence>
<comment type="caution">
    <text evidence="1">The sequence shown here is derived from an EMBL/GenBank/DDBJ whole genome shotgun (WGS) entry which is preliminary data.</text>
</comment>
<sequence length="144" mass="16074">MLKRLSQVFLFSVSFTVILMGCNKDIPEPETNSRLSPVNGLYIVEPIPVTTVMAEGPRDFFVKHIVQGNDVLIECIVDGVSFRSSSETKAKFVVYVDGKKTEEVSAAAFKVRNLPAGIHHIKLEVVKDDHSSYFLTKEFAVQIQ</sequence>
<dbReference type="Proteomes" id="UP000233343">
    <property type="component" value="Unassembled WGS sequence"/>
</dbReference>
<name>A0A2N0ZKG7_9BACI</name>
<evidence type="ECO:0000313" key="2">
    <source>
        <dbReference type="Proteomes" id="UP000233343"/>
    </source>
</evidence>
<organism evidence="1 2">
    <name type="scientific">Cytobacillus horneckiae</name>
    <dbReference type="NCBI Taxonomy" id="549687"/>
    <lineage>
        <taxon>Bacteria</taxon>
        <taxon>Bacillati</taxon>
        <taxon>Bacillota</taxon>
        <taxon>Bacilli</taxon>
        <taxon>Bacillales</taxon>
        <taxon>Bacillaceae</taxon>
        <taxon>Cytobacillus</taxon>
    </lineage>
</organism>
<accession>A0A2N0ZKG7</accession>
<dbReference type="AlphaFoldDB" id="A0A2N0ZKG7"/>
<gene>
    <name evidence="1" type="ORF">CWS20_05695</name>
</gene>
<dbReference type="RefSeq" id="WP_066196879.1">
    <property type="nucleotide sequence ID" value="NZ_JAFDQP010000013.1"/>
</dbReference>
<evidence type="ECO:0000313" key="1">
    <source>
        <dbReference type="EMBL" id="PKG30004.1"/>
    </source>
</evidence>
<dbReference type="PROSITE" id="PS51257">
    <property type="entry name" value="PROKAR_LIPOPROTEIN"/>
    <property type="match status" value="1"/>
</dbReference>